<sequence>MFKITVIPKFGDIDGLKHVTNTILASWFESGRNDIFRFFTPDLDLSHENWKLIMARTDYDFLKQMYYGYDVEIRTYILKIGNSSFTVYHEAWQQGELKVKGTAVCVHFDFIEQKSKPIPEDIRKKLEEHLYSHNP</sequence>
<dbReference type="CDD" id="cd00586">
    <property type="entry name" value="4HBT"/>
    <property type="match status" value="1"/>
</dbReference>
<dbReference type="RefSeq" id="WP_067092684.1">
    <property type="nucleotide sequence ID" value="NZ_LWMV01000222.1"/>
</dbReference>
<organism evidence="3 4">
    <name type="scientific">Methanobrevibacter curvatus</name>
    <dbReference type="NCBI Taxonomy" id="49547"/>
    <lineage>
        <taxon>Archaea</taxon>
        <taxon>Methanobacteriati</taxon>
        <taxon>Methanobacteriota</taxon>
        <taxon>Methanomada group</taxon>
        <taxon>Methanobacteria</taxon>
        <taxon>Methanobacteriales</taxon>
        <taxon>Methanobacteriaceae</taxon>
        <taxon>Methanobrevibacter</taxon>
    </lineage>
</organism>
<evidence type="ECO:0000313" key="3">
    <source>
        <dbReference type="EMBL" id="KZX10173.1"/>
    </source>
</evidence>
<keyword evidence="2" id="KW-0378">Hydrolase</keyword>
<dbReference type="PATRIC" id="fig|49547.3.peg.2016"/>
<protein>
    <submittedName>
        <fullName evidence="3">Thioesterase superfamily protein</fullName>
    </submittedName>
</protein>
<dbReference type="GO" id="GO:0047617">
    <property type="term" value="F:fatty acyl-CoA hydrolase activity"/>
    <property type="evidence" value="ECO:0007669"/>
    <property type="project" value="TreeGrafter"/>
</dbReference>
<dbReference type="Gene3D" id="3.10.129.10">
    <property type="entry name" value="Hotdog Thioesterase"/>
    <property type="match status" value="1"/>
</dbReference>
<dbReference type="Proteomes" id="UP000077245">
    <property type="component" value="Unassembled WGS sequence"/>
</dbReference>
<evidence type="ECO:0000313" key="4">
    <source>
        <dbReference type="Proteomes" id="UP000077245"/>
    </source>
</evidence>
<dbReference type="OrthoDB" id="56956at2157"/>
<dbReference type="Pfam" id="PF13279">
    <property type="entry name" value="4HBT_2"/>
    <property type="match status" value="1"/>
</dbReference>
<dbReference type="AlphaFoldDB" id="A0A165Z2M5"/>
<keyword evidence="4" id="KW-1185">Reference proteome</keyword>
<evidence type="ECO:0000256" key="1">
    <source>
        <dbReference type="ARBA" id="ARBA00005953"/>
    </source>
</evidence>
<evidence type="ECO:0000256" key="2">
    <source>
        <dbReference type="ARBA" id="ARBA00022801"/>
    </source>
</evidence>
<dbReference type="STRING" id="49547.MBCUR_19080"/>
<accession>A0A165Z2M5</accession>
<gene>
    <name evidence="3" type="ORF">MBCUR_19080</name>
</gene>
<comment type="similarity">
    <text evidence="1">Belongs to the 4-hydroxybenzoyl-CoA thioesterase family.</text>
</comment>
<dbReference type="PANTHER" id="PTHR31793">
    <property type="entry name" value="4-HYDROXYBENZOYL-COA THIOESTERASE FAMILY MEMBER"/>
    <property type="match status" value="1"/>
</dbReference>
<dbReference type="EMBL" id="LWMV01000222">
    <property type="protein sequence ID" value="KZX10173.1"/>
    <property type="molecule type" value="Genomic_DNA"/>
</dbReference>
<proteinExistence type="inferred from homology"/>
<dbReference type="PANTHER" id="PTHR31793:SF27">
    <property type="entry name" value="NOVEL THIOESTERASE SUPERFAMILY DOMAIN AND SAPOSIN A-TYPE DOMAIN CONTAINING PROTEIN (0610012H03RIK)"/>
    <property type="match status" value="1"/>
</dbReference>
<dbReference type="InterPro" id="IPR050563">
    <property type="entry name" value="4-hydroxybenzoyl-CoA_TE"/>
</dbReference>
<dbReference type="InterPro" id="IPR029069">
    <property type="entry name" value="HotDog_dom_sf"/>
</dbReference>
<comment type="caution">
    <text evidence="3">The sequence shown here is derived from an EMBL/GenBank/DDBJ whole genome shotgun (WGS) entry which is preliminary data.</text>
</comment>
<dbReference type="SUPFAM" id="SSF54637">
    <property type="entry name" value="Thioesterase/thiol ester dehydrase-isomerase"/>
    <property type="match status" value="1"/>
</dbReference>
<name>A0A165Z2M5_9EURY</name>
<reference evidence="3 4" key="1">
    <citation type="submission" date="2016-04" db="EMBL/GenBank/DDBJ databases">
        <title>Genome sequence of Methanobrevibacter curvatus DSM 11111.</title>
        <authorList>
            <person name="Poehlein A."/>
            <person name="Seedorf H."/>
            <person name="Daniel R."/>
        </authorList>
    </citation>
    <scope>NUCLEOTIDE SEQUENCE [LARGE SCALE GENOMIC DNA]</scope>
    <source>
        <strain evidence="3 4">DSM 11111</strain>
    </source>
</reference>